<accession>A0ABT6T4S3</accession>
<comment type="caution">
    <text evidence="2">The sequence shown here is derived from an EMBL/GenBank/DDBJ whole genome shotgun (WGS) entry which is preliminary data.</text>
</comment>
<keyword evidence="3" id="KW-1185">Reference proteome</keyword>
<dbReference type="EMBL" id="JASCIS010000044">
    <property type="protein sequence ID" value="MDI3422878.1"/>
    <property type="molecule type" value="Genomic_DNA"/>
</dbReference>
<organism evidence="2 3">
    <name type="scientific">Streptomyces luteolus</name>
    <dbReference type="NCBI Taxonomy" id="3043615"/>
    <lineage>
        <taxon>Bacteria</taxon>
        <taxon>Bacillati</taxon>
        <taxon>Actinomycetota</taxon>
        <taxon>Actinomycetes</taxon>
        <taxon>Kitasatosporales</taxon>
        <taxon>Streptomycetaceae</taxon>
        <taxon>Streptomyces</taxon>
    </lineage>
</organism>
<proteinExistence type="predicted"/>
<evidence type="ECO:0000313" key="2">
    <source>
        <dbReference type="EMBL" id="MDI3422878.1"/>
    </source>
</evidence>
<gene>
    <name evidence="2" type="primary">tgmA</name>
    <name evidence="2" type="ORF">QIT00_30790</name>
</gene>
<dbReference type="NCBIfam" id="TIGR04186">
    <property type="entry name" value="GRASP_targ"/>
    <property type="match status" value="1"/>
</dbReference>
<evidence type="ECO:0000256" key="1">
    <source>
        <dbReference type="SAM" id="MobiDB-lite"/>
    </source>
</evidence>
<dbReference type="Proteomes" id="UP001237105">
    <property type="component" value="Unassembled WGS sequence"/>
</dbReference>
<reference evidence="2 3" key="1">
    <citation type="submission" date="2023-05" db="EMBL/GenBank/DDBJ databases">
        <title>Draft genome sequence of Streptomyces sp. B-S-A12 isolated from a cave soil in Thailand.</title>
        <authorList>
            <person name="Chamroensaksri N."/>
            <person name="Muangham S."/>
        </authorList>
    </citation>
    <scope>NUCLEOTIDE SEQUENCE [LARGE SCALE GENOMIC DNA]</scope>
    <source>
        <strain evidence="2 3">B-S-A12</strain>
    </source>
</reference>
<dbReference type="InterPro" id="IPR025843">
    <property type="entry name" value="Actino_peptide"/>
</dbReference>
<protein>
    <submittedName>
        <fullName evidence="2">ATP-grasp-modified RiPP</fullName>
    </submittedName>
</protein>
<dbReference type="Pfam" id="PF14408">
    <property type="entry name" value="Actino_peptide"/>
    <property type="match status" value="1"/>
</dbReference>
<evidence type="ECO:0000313" key="3">
    <source>
        <dbReference type="Proteomes" id="UP001237105"/>
    </source>
</evidence>
<feature type="region of interest" description="Disordered" evidence="1">
    <location>
        <begin position="35"/>
        <end position="89"/>
    </location>
</feature>
<sequence>MSSVSTTAPWGVRRLALYPDITQVPYALTELNSKTQTTRYLDPNGDRVDMGGHGTGTSTANQTATSADGGGPNPPPPADQDLTPDSDSD</sequence>
<name>A0ABT6T4S3_9ACTN</name>
<dbReference type="RefSeq" id="WP_282538732.1">
    <property type="nucleotide sequence ID" value="NZ_JASCIS010000044.1"/>
</dbReference>
<feature type="compositionally biased region" description="Polar residues" evidence="1">
    <location>
        <begin position="56"/>
        <end position="66"/>
    </location>
</feature>
<dbReference type="InterPro" id="IPR026496">
    <property type="entry name" value="GRASP_targ"/>
</dbReference>